<dbReference type="PANTHER" id="PTHR10796">
    <property type="entry name" value="PATCHED-RELATED"/>
    <property type="match status" value="1"/>
</dbReference>
<dbReference type="InterPro" id="IPR051697">
    <property type="entry name" value="Patched_domain-protein"/>
</dbReference>
<organism evidence="2 3">
    <name type="scientific">Meloidogyne incognita</name>
    <name type="common">Southern root-knot nematode worm</name>
    <name type="synonym">Oxyuris incognita</name>
    <dbReference type="NCBI Taxonomy" id="6306"/>
    <lineage>
        <taxon>Eukaryota</taxon>
        <taxon>Metazoa</taxon>
        <taxon>Ecdysozoa</taxon>
        <taxon>Nematoda</taxon>
        <taxon>Chromadorea</taxon>
        <taxon>Rhabditida</taxon>
        <taxon>Tylenchina</taxon>
        <taxon>Tylenchomorpha</taxon>
        <taxon>Tylenchoidea</taxon>
        <taxon>Meloidogynidae</taxon>
        <taxon>Meloidogyninae</taxon>
        <taxon>Meloidogyne</taxon>
        <taxon>Meloidogyne incognita group</taxon>
    </lineage>
</organism>
<dbReference type="SUPFAM" id="SSF82866">
    <property type="entry name" value="Multidrug efflux transporter AcrB transmembrane domain"/>
    <property type="match status" value="1"/>
</dbReference>
<sequence>AHIAHQYYTKQGSSIERIAQSLEEMCPPMLQAGISTALCMVPLVFLPTYAIIFVVVSIGLLHGLFFLPVLLCALPESKREKTIKLRNLTKNVSKIIRNIV</sequence>
<keyword evidence="1" id="KW-0472">Membrane</keyword>
<dbReference type="AlphaFoldDB" id="A0A914NQS4"/>
<dbReference type="WBParaSite" id="Minc3s08407g42225">
    <property type="protein sequence ID" value="Minc3s08407g42225"/>
    <property type="gene ID" value="Minc3s08407g42225"/>
</dbReference>
<protein>
    <submittedName>
        <fullName evidence="3">SSD domain-containing protein</fullName>
    </submittedName>
</protein>
<evidence type="ECO:0000313" key="2">
    <source>
        <dbReference type="Proteomes" id="UP000887563"/>
    </source>
</evidence>
<name>A0A914NQS4_MELIC</name>
<proteinExistence type="predicted"/>
<dbReference type="Gene3D" id="1.20.1640.10">
    <property type="entry name" value="Multidrug efflux transporter AcrB transmembrane domain"/>
    <property type="match status" value="1"/>
</dbReference>
<evidence type="ECO:0000256" key="1">
    <source>
        <dbReference type="SAM" id="Phobius"/>
    </source>
</evidence>
<dbReference type="GO" id="GO:0030659">
    <property type="term" value="C:cytoplasmic vesicle membrane"/>
    <property type="evidence" value="ECO:0007669"/>
    <property type="project" value="TreeGrafter"/>
</dbReference>
<keyword evidence="1" id="KW-1133">Transmembrane helix</keyword>
<dbReference type="GO" id="GO:0018996">
    <property type="term" value="P:molting cycle, collagen and cuticulin-based cuticle"/>
    <property type="evidence" value="ECO:0007669"/>
    <property type="project" value="TreeGrafter"/>
</dbReference>
<dbReference type="Proteomes" id="UP000887563">
    <property type="component" value="Unplaced"/>
</dbReference>
<feature type="transmembrane region" description="Helical" evidence="1">
    <location>
        <begin position="50"/>
        <end position="74"/>
    </location>
</feature>
<reference evidence="3" key="1">
    <citation type="submission" date="2022-11" db="UniProtKB">
        <authorList>
            <consortium name="WormBaseParasite"/>
        </authorList>
    </citation>
    <scope>IDENTIFICATION</scope>
</reference>
<keyword evidence="2" id="KW-1185">Reference proteome</keyword>
<dbReference type="PANTHER" id="PTHR10796:SF108">
    <property type="entry name" value="SSD DOMAIN-CONTAINING PROTEIN"/>
    <property type="match status" value="1"/>
</dbReference>
<dbReference type="GO" id="GO:0005886">
    <property type="term" value="C:plasma membrane"/>
    <property type="evidence" value="ECO:0007669"/>
    <property type="project" value="TreeGrafter"/>
</dbReference>
<dbReference type="GO" id="GO:0006897">
    <property type="term" value="P:endocytosis"/>
    <property type="evidence" value="ECO:0007669"/>
    <property type="project" value="TreeGrafter"/>
</dbReference>
<accession>A0A914NQS4</accession>
<evidence type="ECO:0000313" key="3">
    <source>
        <dbReference type="WBParaSite" id="Minc3s08407g42225"/>
    </source>
</evidence>
<keyword evidence="1" id="KW-0812">Transmembrane</keyword>